<evidence type="ECO:0000313" key="8">
    <source>
        <dbReference type="Proteomes" id="UP000627538"/>
    </source>
</evidence>
<dbReference type="InterPro" id="IPR039651">
    <property type="entry name" value="FixC-like"/>
</dbReference>
<dbReference type="PANTHER" id="PTHR43624">
    <property type="entry name" value="ELECTRON TRANSFER FLAVOPROTEIN-QUINONE OXIDOREDUCTASE YDIS-RELATED"/>
    <property type="match status" value="1"/>
</dbReference>
<keyword evidence="3" id="KW-0285">Flavoprotein</keyword>
<protein>
    <submittedName>
        <fullName evidence="7">FAD-dependent oxidoreductase</fullName>
    </submittedName>
</protein>
<evidence type="ECO:0000313" key="7">
    <source>
        <dbReference type="EMBL" id="MBD3689233.1"/>
    </source>
</evidence>
<comment type="caution">
    <text evidence="7">The sequence shown here is derived from an EMBL/GenBank/DDBJ whole genome shotgun (WGS) entry which is preliminary data.</text>
</comment>
<keyword evidence="8" id="KW-1185">Reference proteome</keyword>
<gene>
    <name evidence="7" type="ORF">H8R10_03180</name>
</gene>
<comment type="similarity">
    <text evidence="2">Belongs to the ETF-QO/FixC family.</text>
</comment>
<dbReference type="EMBL" id="JACRUO010000001">
    <property type="protein sequence ID" value="MBD3689233.1"/>
    <property type="molecule type" value="Genomic_DNA"/>
</dbReference>
<sequence>MTELDFDVIVIGGGIAGTVCALRLAQFGHEVALVERGEAPGTKNLSGGVFYCDIMNEVIPDFANVAPIERVILRNHLSFLTETGHISLDVADSRLVEAGNAVSVLRVRLDAWLAEQAEAAGVAVVPGMHVDRLLTTGGVVTGVAVGEDELRCKVVVAADGITSFAARSIGLRPQPANNHVALGVKSVIELGEDVVRSRFGLGEREGAAWAMVGEATRGLPGGGFLYTNRSSVSIGVVMRLDALLSSRQASSDVHDAFLTHPSVAPLIDGGELVQYGCHLTAEAGALEGPIHTDGFVVIGDAAGLTLNTGFAIRGMDLAAGSALVAADAISQALRANDYASGGLERYPTMLAASTVGADVATYKNAPDALAEDALYREIGPLLGTIFHDIYRHDDTPHRHAWQIAKDAVVASPVKLRDLARVAWKGGRSL</sequence>
<name>A0A8I0GAI4_9ACTO</name>
<dbReference type="RefSeq" id="WP_191071299.1">
    <property type="nucleotide sequence ID" value="NZ_CP060506.1"/>
</dbReference>
<accession>A0A8I0GAI4</accession>
<dbReference type="PANTHER" id="PTHR43624:SF2">
    <property type="entry name" value="ELECTRON TRANSFER FLAVOPROTEIN-QUINONE OXIDOREDUCTASE YDIS-RELATED"/>
    <property type="match status" value="1"/>
</dbReference>
<evidence type="ECO:0000256" key="5">
    <source>
        <dbReference type="ARBA" id="ARBA00023002"/>
    </source>
</evidence>
<proteinExistence type="inferred from homology"/>
<evidence type="ECO:0000256" key="2">
    <source>
        <dbReference type="ARBA" id="ARBA00006796"/>
    </source>
</evidence>
<dbReference type="SUPFAM" id="SSF51905">
    <property type="entry name" value="FAD/NAD(P)-binding domain"/>
    <property type="match status" value="1"/>
</dbReference>
<keyword evidence="5" id="KW-0560">Oxidoreductase</keyword>
<dbReference type="InterPro" id="IPR036188">
    <property type="entry name" value="FAD/NAD-bd_sf"/>
</dbReference>
<evidence type="ECO:0000256" key="4">
    <source>
        <dbReference type="ARBA" id="ARBA00022827"/>
    </source>
</evidence>
<dbReference type="Gene3D" id="3.50.50.60">
    <property type="entry name" value="FAD/NAD(P)-binding domain"/>
    <property type="match status" value="1"/>
</dbReference>
<dbReference type="SUPFAM" id="SSF54373">
    <property type="entry name" value="FAD-linked reductases, C-terminal domain"/>
    <property type="match status" value="1"/>
</dbReference>
<evidence type="ECO:0000259" key="6">
    <source>
        <dbReference type="Pfam" id="PF01494"/>
    </source>
</evidence>
<evidence type="ECO:0000256" key="3">
    <source>
        <dbReference type="ARBA" id="ARBA00022630"/>
    </source>
</evidence>
<evidence type="ECO:0000256" key="1">
    <source>
        <dbReference type="ARBA" id="ARBA00001974"/>
    </source>
</evidence>
<comment type="cofactor">
    <cofactor evidence="1">
        <name>FAD</name>
        <dbReference type="ChEBI" id="CHEBI:57692"/>
    </cofactor>
</comment>
<reference evidence="7 8" key="1">
    <citation type="submission" date="2020-08" db="EMBL/GenBank/DDBJ databases">
        <title>Winkia gen. nov., sp. nov., isolated from faeces of the Anser albifrons in China.</title>
        <authorList>
            <person name="Liu Q."/>
        </authorList>
    </citation>
    <scope>NUCLEOTIDE SEQUENCE [LARGE SCALE GENOMIC DNA]</scope>
    <source>
        <strain evidence="7 8">C62</strain>
    </source>
</reference>
<dbReference type="Proteomes" id="UP000627538">
    <property type="component" value="Unassembled WGS sequence"/>
</dbReference>
<dbReference type="AlphaFoldDB" id="A0A8I0GAI4"/>
<dbReference type="GO" id="GO:0016491">
    <property type="term" value="F:oxidoreductase activity"/>
    <property type="evidence" value="ECO:0007669"/>
    <property type="project" value="UniProtKB-KW"/>
</dbReference>
<dbReference type="PRINTS" id="PR00420">
    <property type="entry name" value="RNGMNOXGNASE"/>
</dbReference>
<organism evidence="7 8">
    <name type="scientific">Nanchangia anserum</name>
    <dbReference type="NCBI Taxonomy" id="2692125"/>
    <lineage>
        <taxon>Bacteria</taxon>
        <taxon>Bacillati</taxon>
        <taxon>Actinomycetota</taxon>
        <taxon>Actinomycetes</taxon>
        <taxon>Actinomycetales</taxon>
        <taxon>Actinomycetaceae</taxon>
        <taxon>Nanchangia</taxon>
    </lineage>
</organism>
<feature type="domain" description="FAD-binding" evidence="6">
    <location>
        <begin position="6"/>
        <end position="180"/>
    </location>
</feature>
<dbReference type="InterPro" id="IPR002938">
    <property type="entry name" value="FAD-bd"/>
</dbReference>
<keyword evidence="4" id="KW-0274">FAD</keyword>
<dbReference type="Pfam" id="PF01494">
    <property type="entry name" value="FAD_binding_3"/>
    <property type="match status" value="1"/>
</dbReference>